<name>A0AAN9TBV9_9HEMI</name>
<keyword evidence="4" id="KW-0238">DNA-binding</keyword>
<dbReference type="PRINTS" id="PR00686">
    <property type="entry name" value="TIFACTORIID"/>
</dbReference>
<dbReference type="EMBL" id="JBBCAQ010000033">
    <property type="protein sequence ID" value="KAK7582516.1"/>
    <property type="molecule type" value="Genomic_DNA"/>
</dbReference>
<evidence type="ECO:0000313" key="7">
    <source>
        <dbReference type="EMBL" id="KAK7582516.1"/>
    </source>
</evidence>
<proteinExistence type="inferred from homology"/>
<keyword evidence="3" id="KW-0805">Transcription regulation</keyword>
<evidence type="ECO:0000256" key="2">
    <source>
        <dbReference type="ARBA" id="ARBA00005560"/>
    </source>
</evidence>
<dbReference type="GO" id="GO:0005634">
    <property type="term" value="C:nucleus"/>
    <property type="evidence" value="ECO:0007669"/>
    <property type="project" value="UniProtKB-SubCell"/>
</dbReference>
<evidence type="ECO:0000256" key="1">
    <source>
        <dbReference type="ARBA" id="ARBA00004123"/>
    </source>
</evidence>
<dbReference type="PANTHER" id="PTHR10126">
    <property type="entry name" value="TATA-BOX BINDING PROTEIN"/>
    <property type="match status" value="1"/>
</dbReference>
<organism evidence="7 8">
    <name type="scientific">Parthenolecanium corni</name>
    <dbReference type="NCBI Taxonomy" id="536013"/>
    <lineage>
        <taxon>Eukaryota</taxon>
        <taxon>Metazoa</taxon>
        <taxon>Ecdysozoa</taxon>
        <taxon>Arthropoda</taxon>
        <taxon>Hexapoda</taxon>
        <taxon>Insecta</taxon>
        <taxon>Pterygota</taxon>
        <taxon>Neoptera</taxon>
        <taxon>Paraneoptera</taxon>
        <taxon>Hemiptera</taxon>
        <taxon>Sternorrhyncha</taxon>
        <taxon>Coccoidea</taxon>
        <taxon>Coccidae</taxon>
        <taxon>Parthenolecanium</taxon>
    </lineage>
</organism>
<dbReference type="InterPro" id="IPR012295">
    <property type="entry name" value="TBP_dom_sf"/>
</dbReference>
<dbReference type="SUPFAM" id="SSF55945">
    <property type="entry name" value="TATA-box binding protein-like"/>
    <property type="match status" value="2"/>
</dbReference>
<gene>
    <name evidence="7" type="ORF">V9T40_013961</name>
</gene>
<reference evidence="7 8" key="1">
    <citation type="submission" date="2024-03" db="EMBL/GenBank/DDBJ databases">
        <title>Adaptation during the transition from Ophiocordyceps entomopathogen to insect associate is accompanied by gene loss and intensified selection.</title>
        <authorList>
            <person name="Ward C.M."/>
            <person name="Onetto C.A."/>
            <person name="Borneman A.R."/>
        </authorList>
    </citation>
    <scope>NUCLEOTIDE SEQUENCE [LARGE SCALE GENOMIC DNA]</scope>
    <source>
        <strain evidence="7">AWRI1</strain>
        <tissue evidence="7">Single Adult Female</tissue>
    </source>
</reference>
<comment type="caution">
    <text evidence="7">The sequence shown here is derived from an EMBL/GenBank/DDBJ whole genome shotgun (WGS) entry which is preliminary data.</text>
</comment>
<dbReference type="Proteomes" id="UP001367676">
    <property type="component" value="Unassembled WGS sequence"/>
</dbReference>
<keyword evidence="6" id="KW-0539">Nucleus</keyword>
<keyword evidence="8" id="KW-1185">Reference proteome</keyword>
<dbReference type="GO" id="GO:0003677">
    <property type="term" value="F:DNA binding"/>
    <property type="evidence" value="ECO:0007669"/>
    <property type="project" value="UniProtKB-KW"/>
</dbReference>
<evidence type="ECO:0000256" key="3">
    <source>
        <dbReference type="ARBA" id="ARBA00023015"/>
    </source>
</evidence>
<evidence type="ECO:0000313" key="8">
    <source>
        <dbReference type="Proteomes" id="UP001367676"/>
    </source>
</evidence>
<comment type="subcellular location">
    <subcellularLocation>
        <location evidence="1">Nucleus</location>
    </subcellularLocation>
</comment>
<keyword evidence="5" id="KW-0804">Transcription</keyword>
<evidence type="ECO:0000256" key="5">
    <source>
        <dbReference type="ARBA" id="ARBA00023163"/>
    </source>
</evidence>
<comment type="similarity">
    <text evidence="2">Belongs to the TBP family.</text>
</comment>
<dbReference type="Pfam" id="PF00352">
    <property type="entry name" value="TBP"/>
    <property type="match status" value="2"/>
</dbReference>
<sequence>MSQLDDTKPELNIELKRVVCEVHLRCHLDLKTIALNVSNVEYRNENNKNELIIQLRKPEVTATVTSEGKISCRSAVSEEEARSGARCVARIIQKKGFDVQLRQMRVVEVEAKCTFPFQIMVHALVPFVIKVFYDGELEQYAIYKLPDLEATLSIYPSGAVEVVAPTVEVAHKAIEHIYPLVEPFRRKPSATVDA</sequence>
<dbReference type="Gene3D" id="3.30.310.10">
    <property type="entry name" value="TATA-Binding Protein"/>
    <property type="match status" value="2"/>
</dbReference>
<accession>A0AAN9TBV9</accession>
<dbReference type="InterPro" id="IPR000814">
    <property type="entry name" value="TBP"/>
</dbReference>
<protein>
    <submittedName>
        <fullName evidence="7">Uncharacterized protein</fullName>
    </submittedName>
</protein>
<evidence type="ECO:0000256" key="4">
    <source>
        <dbReference type="ARBA" id="ARBA00023125"/>
    </source>
</evidence>
<dbReference type="AlphaFoldDB" id="A0AAN9TBV9"/>
<dbReference type="FunFam" id="3.30.310.10:FF:000005">
    <property type="entry name" value="TATA box-binding protein-like 1"/>
    <property type="match status" value="1"/>
</dbReference>
<dbReference type="GO" id="GO:0006352">
    <property type="term" value="P:DNA-templated transcription initiation"/>
    <property type="evidence" value="ECO:0007669"/>
    <property type="project" value="InterPro"/>
</dbReference>
<evidence type="ECO:0000256" key="6">
    <source>
        <dbReference type="ARBA" id="ARBA00023242"/>
    </source>
</evidence>